<evidence type="ECO:0000313" key="1">
    <source>
        <dbReference type="EMBL" id="GAB1310697.1"/>
    </source>
</evidence>
<sequence>MDPAVTVVARTYNKLPTLIEANEKFTDREPFFAAVSGLLSQYNYGFGICLVHAHCTLTDREIMLSRGAMSEPVLASEASAYNPER</sequence>
<dbReference type="Proteomes" id="UP001628179">
    <property type="component" value="Unassembled WGS sequence"/>
</dbReference>
<accession>A0ABQ0FYW3</accession>
<protein>
    <submittedName>
        <fullName evidence="1">Uncharacterized protein</fullName>
    </submittedName>
</protein>
<comment type="caution">
    <text evidence="1">The sequence shown here is derived from an EMBL/GenBank/DDBJ whole genome shotgun (WGS) entry which is preliminary data.</text>
</comment>
<organism evidence="1 2">
    <name type="scientific">Madurella fahalii</name>
    <dbReference type="NCBI Taxonomy" id="1157608"/>
    <lineage>
        <taxon>Eukaryota</taxon>
        <taxon>Fungi</taxon>
        <taxon>Dikarya</taxon>
        <taxon>Ascomycota</taxon>
        <taxon>Pezizomycotina</taxon>
        <taxon>Sordariomycetes</taxon>
        <taxon>Sordariomycetidae</taxon>
        <taxon>Sordariales</taxon>
        <taxon>Sordariales incertae sedis</taxon>
        <taxon>Madurella</taxon>
    </lineage>
</organism>
<gene>
    <name evidence="1" type="ORF">MFIFM68171_00907</name>
</gene>
<keyword evidence="2" id="KW-1185">Reference proteome</keyword>
<proteinExistence type="predicted"/>
<dbReference type="GeneID" id="98171652"/>
<dbReference type="EMBL" id="BAAFSV010000001">
    <property type="protein sequence ID" value="GAB1310697.1"/>
    <property type="molecule type" value="Genomic_DNA"/>
</dbReference>
<reference evidence="1 2" key="1">
    <citation type="submission" date="2024-09" db="EMBL/GenBank/DDBJ databases">
        <title>Itraconazole resistance in Madurella fahalii resulting from another homologue of gene encoding cytochrome P450 14-alpha sterol demethylase (CYP51).</title>
        <authorList>
            <person name="Yoshioka I."/>
            <person name="Fahal A.H."/>
            <person name="Kaneko S."/>
            <person name="Yaguchi T."/>
        </authorList>
    </citation>
    <scope>NUCLEOTIDE SEQUENCE [LARGE SCALE GENOMIC DNA]</scope>
    <source>
        <strain evidence="1 2">IFM 68171</strain>
    </source>
</reference>
<name>A0ABQ0FYW3_9PEZI</name>
<evidence type="ECO:0000313" key="2">
    <source>
        <dbReference type="Proteomes" id="UP001628179"/>
    </source>
</evidence>
<dbReference type="RefSeq" id="XP_070912430.1">
    <property type="nucleotide sequence ID" value="XM_071056329.1"/>
</dbReference>